<dbReference type="InterPro" id="IPR043760">
    <property type="entry name" value="PycTM_dom"/>
</dbReference>
<keyword evidence="11" id="KW-1185">Reference proteome</keyword>
<dbReference type="GO" id="GO:0016787">
    <property type="term" value="F:hydrolase activity"/>
    <property type="evidence" value="ECO:0007669"/>
    <property type="project" value="UniProtKB-KW"/>
</dbReference>
<protein>
    <submittedName>
        <fullName evidence="10">Predicted metal-dependent phosphohydrolase, HD superfamily</fullName>
    </submittedName>
</protein>
<dbReference type="InterPro" id="IPR003607">
    <property type="entry name" value="HD/PDEase_dom"/>
</dbReference>
<evidence type="ECO:0000256" key="4">
    <source>
        <dbReference type="ARBA" id="ARBA00022741"/>
    </source>
</evidence>
<evidence type="ECO:0000313" key="11">
    <source>
        <dbReference type="Proteomes" id="UP000192393"/>
    </source>
</evidence>
<dbReference type="Gene3D" id="1.10.3210.10">
    <property type="entry name" value="Hypothetical protein af1432"/>
    <property type="match status" value="1"/>
</dbReference>
<gene>
    <name evidence="10" type="ORF">SAMN06296427_105126</name>
</gene>
<dbReference type="STRING" id="1434700.SAMN06296427_105126"/>
<accession>A0A1W2AZ55</accession>
<dbReference type="OrthoDB" id="5728337at2"/>
<dbReference type="CDD" id="cd00077">
    <property type="entry name" value="HDc"/>
    <property type="match status" value="1"/>
</dbReference>
<reference evidence="10 11" key="1">
    <citation type="submission" date="2017-04" db="EMBL/GenBank/DDBJ databases">
        <authorList>
            <person name="Afonso C.L."/>
            <person name="Miller P.J."/>
            <person name="Scott M.A."/>
            <person name="Spackman E."/>
            <person name="Goraichik I."/>
            <person name="Dimitrov K.M."/>
            <person name="Suarez D.L."/>
            <person name="Swayne D.E."/>
        </authorList>
    </citation>
    <scope>NUCLEOTIDE SEQUENCE [LARGE SCALE GENOMIC DNA]</scope>
    <source>
        <strain evidence="10 11">CGMCC 1.12708</strain>
    </source>
</reference>
<keyword evidence="3 8" id="KW-0812">Transmembrane</keyword>
<feature type="transmembrane region" description="Helical" evidence="8">
    <location>
        <begin position="370"/>
        <end position="390"/>
    </location>
</feature>
<organism evidence="10 11">
    <name type="scientific">Moheibacter sediminis</name>
    <dbReference type="NCBI Taxonomy" id="1434700"/>
    <lineage>
        <taxon>Bacteria</taxon>
        <taxon>Pseudomonadati</taxon>
        <taxon>Bacteroidota</taxon>
        <taxon>Flavobacteriia</taxon>
        <taxon>Flavobacteriales</taxon>
        <taxon>Weeksellaceae</taxon>
        <taxon>Moheibacter</taxon>
    </lineage>
</organism>
<keyword evidence="2" id="KW-1003">Cell membrane</keyword>
<evidence type="ECO:0000256" key="3">
    <source>
        <dbReference type="ARBA" id="ARBA00022692"/>
    </source>
</evidence>
<dbReference type="GO" id="GO:0000166">
    <property type="term" value="F:nucleotide binding"/>
    <property type="evidence" value="ECO:0007669"/>
    <property type="project" value="UniProtKB-KW"/>
</dbReference>
<dbReference type="SUPFAM" id="SSF109604">
    <property type="entry name" value="HD-domain/PDEase-like"/>
    <property type="match status" value="1"/>
</dbReference>
<dbReference type="SMART" id="SM00471">
    <property type="entry name" value="HDc"/>
    <property type="match status" value="1"/>
</dbReference>
<evidence type="ECO:0000259" key="9">
    <source>
        <dbReference type="SMART" id="SM00471"/>
    </source>
</evidence>
<evidence type="ECO:0000256" key="5">
    <source>
        <dbReference type="ARBA" id="ARBA00022989"/>
    </source>
</evidence>
<evidence type="ECO:0000313" key="10">
    <source>
        <dbReference type="EMBL" id="SMC65478.1"/>
    </source>
</evidence>
<feature type="transmembrane region" description="Helical" evidence="8">
    <location>
        <begin position="276"/>
        <end position="296"/>
    </location>
</feature>
<keyword evidence="6" id="KW-0051">Antiviral defense</keyword>
<dbReference type="EMBL" id="FWXS01000005">
    <property type="protein sequence ID" value="SMC65478.1"/>
    <property type="molecule type" value="Genomic_DNA"/>
</dbReference>
<sequence>MSDLLQKAEQFVFELFKDKLSSEHTYHNFLHTEFVVQKTKELIENESVSDQEKELLLLAAWFHDTGHVQGAENHEEKSFEIAISFLKENNFSDAEIQSIKEIILNTCINHNASCKLGKILRDADSAHLGSEMYEEISRQLRLEWELINGKKLTDYEWNLENYNFLTREHKYFTDYAKMHWQPVKMQNVFKIQNEINTYRNEGLSKQEIKKKKLEKLERPERGIETMFRVTLNNHTRLSEIADSKANILLSVNAIIISIALSTLLPKLGTPKNAYLVVPTLTMLLVSVLSIIFAILATKPNITKGVFTQEDVQNKKVNLLFFGNFYKMPLDKYESGMNEVMNDRAYLYNSLTRDLYYLGLVLNKKYKMLRLTYYVFMFGTIATVIAFVYAFQQNGGMEGLF</sequence>
<dbReference type="Pfam" id="PF01966">
    <property type="entry name" value="HD"/>
    <property type="match status" value="1"/>
</dbReference>
<comment type="subcellular location">
    <subcellularLocation>
        <location evidence="1">Cell membrane</location>
    </subcellularLocation>
</comment>
<keyword evidence="10" id="KW-0378">Hydrolase</keyword>
<dbReference type="RefSeq" id="WP_084017332.1">
    <property type="nucleotide sequence ID" value="NZ_FWXS01000005.1"/>
</dbReference>
<evidence type="ECO:0000256" key="1">
    <source>
        <dbReference type="ARBA" id="ARBA00004236"/>
    </source>
</evidence>
<dbReference type="Proteomes" id="UP000192393">
    <property type="component" value="Unassembled WGS sequence"/>
</dbReference>
<dbReference type="Pfam" id="PF18967">
    <property type="entry name" value="PycTM"/>
    <property type="match status" value="1"/>
</dbReference>
<evidence type="ECO:0000256" key="7">
    <source>
        <dbReference type="ARBA" id="ARBA00023136"/>
    </source>
</evidence>
<dbReference type="GO" id="GO:0051607">
    <property type="term" value="P:defense response to virus"/>
    <property type="evidence" value="ECO:0007669"/>
    <property type="project" value="UniProtKB-KW"/>
</dbReference>
<feature type="domain" description="HD/PDEase" evidence="9">
    <location>
        <begin position="24"/>
        <end position="138"/>
    </location>
</feature>
<dbReference type="GO" id="GO:0005886">
    <property type="term" value="C:plasma membrane"/>
    <property type="evidence" value="ECO:0007669"/>
    <property type="project" value="UniProtKB-SubCell"/>
</dbReference>
<keyword evidence="4" id="KW-0547">Nucleotide-binding</keyword>
<dbReference type="AlphaFoldDB" id="A0A1W2AZ55"/>
<feature type="transmembrane region" description="Helical" evidence="8">
    <location>
        <begin position="245"/>
        <end position="264"/>
    </location>
</feature>
<proteinExistence type="predicted"/>
<dbReference type="InterPro" id="IPR006674">
    <property type="entry name" value="HD_domain"/>
</dbReference>
<evidence type="ECO:0000256" key="6">
    <source>
        <dbReference type="ARBA" id="ARBA00023118"/>
    </source>
</evidence>
<name>A0A1W2AZ55_9FLAO</name>
<keyword evidence="7 8" id="KW-0472">Membrane</keyword>
<evidence type="ECO:0000256" key="2">
    <source>
        <dbReference type="ARBA" id="ARBA00022475"/>
    </source>
</evidence>
<evidence type="ECO:0000256" key="8">
    <source>
        <dbReference type="SAM" id="Phobius"/>
    </source>
</evidence>
<keyword evidence="5 8" id="KW-1133">Transmembrane helix</keyword>